<dbReference type="STRING" id="36166.T1GFB7"/>
<accession>T1GFB7</accession>
<keyword evidence="3" id="KW-1185">Reference proteome</keyword>
<dbReference type="EnsemblMetazoa" id="MESCA002054-RA">
    <property type="protein sequence ID" value="MESCA002054-PA"/>
    <property type="gene ID" value="MESCA002054"/>
</dbReference>
<dbReference type="Proteomes" id="UP000015102">
    <property type="component" value="Unassembled WGS sequence"/>
</dbReference>
<dbReference type="InterPro" id="IPR036179">
    <property type="entry name" value="Ig-like_dom_sf"/>
</dbReference>
<dbReference type="AlphaFoldDB" id="T1GFB7"/>
<reference evidence="3" key="1">
    <citation type="submission" date="2013-02" db="EMBL/GenBank/DDBJ databases">
        <authorList>
            <person name="Hughes D."/>
        </authorList>
    </citation>
    <scope>NUCLEOTIDE SEQUENCE</scope>
    <source>
        <strain>Durham</strain>
        <strain evidence="3">NC isolate 2 -- Noor lab</strain>
    </source>
</reference>
<proteinExistence type="predicted"/>
<evidence type="ECO:0000313" key="3">
    <source>
        <dbReference type="Proteomes" id="UP000015102"/>
    </source>
</evidence>
<feature type="domain" description="Immunoglobulin I-set" evidence="1">
    <location>
        <begin position="47"/>
        <end position="76"/>
    </location>
</feature>
<reference evidence="2" key="2">
    <citation type="submission" date="2015-06" db="UniProtKB">
        <authorList>
            <consortium name="EnsemblMetazoa"/>
        </authorList>
    </citation>
    <scope>IDENTIFICATION</scope>
</reference>
<dbReference type="EMBL" id="CAQQ02196618">
    <property type="status" value="NOT_ANNOTATED_CDS"/>
    <property type="molecule type" value="Genomic_DNA"/>
</dbReference>
<dbReference type="HOGENOM" id="CLU_2645110_0_0_1"/>
<evidence type="ECO:0000313" key="2">
    <source>
        <dbReference type="EnsemblMetazoa" id="MESCA002054-PA"/>
    </source>
</evidence>
<name>T1GFB7_MEGSC</name>
<sequence length="77" mass="8314">MVKSKYGEVRTANYNVSQAAKLILLEPATLSLMDDVDILPESIEDINGTLTFRNVSSESKGSYTCVASNSQGEITAK</sequence>
<evidence type="ECO:0000259" key="1">
    <source>
        <dbReference type="Pfam" id="PF07679"/>
    </source>
</evidence>
<dbReference type="SUPFAM" id="SSF48726">
    <property type="entry name" value="Immunoglobulin"/>
    <property type="match status" value="1"/>
</dbReference>
<dbReference type="InterPro" id="IPR013098">
    <property type="entry name" value="Ig_I-set"/>
</dbReference>
<organism evidence="2 3">
    <name type="scientific">Megaselia scalaris</name>
    <name type="common">Humpbacked fly</name>
    <name type="synonym">Phora scalaris</name>
    <dbReference type="NCBI Taxonomy" id="36166"/>
    <lineage>
        <taxon>Eukaryota</taxon>
        <taxon>Metazoa</taxon>
        <taxon>Ecdysozoa</taxon>
        <taxon>Arthropoda</taxon>
        <taxon>Hexapoda</taxon>
        <taxon>Insecta</taxon>
        <taxon>Pterygota</taxon>
        <taxon>Neoptera</taxon>
        <taxon>Endopterygota</taxon>
        <taxon>Diptera</taxon>
        <taxon>Brachycera</taxon>
        <taxon>Muscomorpha</taxon>
        <taxon>Platypezoidea</taxon>
        <taxon>Phoridae</taxon>
        <taxon>Megaseliini</taxon>
        <taxon>Megaselia</taxon>
    </lineage>
</organism>
<dbReference type="Pfam" id="PF07679">
    <property type="entry name" value="I-set"/>
    <property type="match status" value="1"/>
</dbReference>
<dbReference type="Gene3D" id="2.60.40.10">
    <property type="entry name" value="Immunoglobulins"/>
    <property type="match status" value="1"/>
</dbReference>
<dbReference type="InterPro" id="IPR013783">
    <property type="entry name" value="Ig-like_fold"/>
</dbReference>
<protein>
    <recommendedName>
        <fullName evidence="1">Immunoglobulin I-set domain-containing protein</fullName>
    </recommendedName>
</protein>